<dbReference type="InterPro" id="IPR043129">
    <property type="entry name" value="ATPase_NBD"/>
</dbReference>
<proteinExistence type="predicted"/>
<dbReference type="EMBL" id="BARS01021720">
    <property type="protein sequence ID" value="GAG06840.1"/>
    <property type="molecule type" value="Genomic_DNA"/>
</dbReference>
<dbReference type="InterPro" id="IPR000600">
    <property type="entry name" value="ROK"/>
</dbReference>
<feature type="non-terminal residue" evidence="1">
    <location>
        <position position="1"/>
    </location>
</feature>
<organism evidence="1">
    <name type="scientific">marine sediment metagenome</name>
    <dbReference type="NCBI Taxonomy" id="412755"/>
    <lineage>
        <taxon>unclassified sequences</taxon>
        <taxon>metagenomes</taxon>
        <taxon>ecological metagenomes</taxon>
    </lineage>
</organism>
<dbReference type="SUPFAM" id="SSF53067">
    <property type="entry name" value="Actin-like ATPase domain"/>
    <property type="match status" value="1"/>
</dbReference>
<gene>
    <name evidence="1" type="ORF">S01H1_34836</name>
</gene>
<evidence type="ECO:0008006" key="2">
    <source>
        <dbReference type="Google" id="ProtNLM"/>
    </source>
</evidence>
<dbReference type="AlphaFoldDB" id="X0UMD4"/>
<protein>
    <recommendedName>
        <fullName evidence="2">ROK family protein</fullName>
    </recommendedName>
</protein>
<comment type="caution">
    <text evidence="1">The sequence shown here is derived from an EMBL/GenBank/DDBJ whole genome shotgun (WGS) entry which is preliminary data.</text>
</comment>
<dbReference type="Pfam" id="PF00480">
    <property type="entry name" value="ROK"/>
    <property type="match status" value="1"/>
</dbReference>
<dbReference type="PANTHER" id="PTHR18964:SF149">
    <property type="entry name" value="BIFUNCTIONAL UDP-N-ACETYLGLUCOSAMINE 2-EPIMERASE_N-ACETYLMANNOSAMINE KINASE"/>
    <property type="match status" value="1"/>
</dbReference>
<name>X0UMD4_9ZZZZ</name>
<reference evidence="1" key="1">
    <citation type="journal article" date="2014" name="Front. Microbiol.">
        <title>High frequency of phylogenetically diverse reductive dehalogenase-homologous genes in deep subseafloor sedimentary metagenomes.</title>
        <authorList>
            <person name="Kawai M."/>
            <person name="Futagami T."/>
            <person name="Toyoda A."/>
            <person name="Takaki Y."/>
            <person name="Nishi S."/>
            <person name="Hori S."/>
            <person name="Arai W."/>
            <person name="Tsubouchi T."/>
            <person name="Morono Y."/>
            <person name="Uchiyama I."/>
            <person name="Ito T."/>
            <person name="Fujiyama A."/>
            <person name="Inagaki F."/>
            <person name="Takami H."/>
        </authorList>
    </citation>
    <scope>NUCLEOTIDE SEQUENCE</scope>
    <source>
        <strain evidence="1">Expedition CK06-06</strain>
    </source>
</reference>
<dbReference type="Gene3D" id="3.30.420.40">
    <property type="match status" value="2"/>
</dbReference>
<evidence type="ECO:0000313" key="1">
    <source>
        <dbReference type="EMBL" id="GAG06840.1"/>
    </source>
</evidence>
<dbReference type="PANTHER" id="PTHR18964">
    <property type="entry name" value="ROK (REPRESSOR, ORF, KINASE) FAMILY"/>
    <property type="match status" value="1"/>
</dbReference>
<feature type="non-terminal residue" evidence="1">
    <location>
        <position position="271"/>
    </location>
</feature>
<accession>X0UMD4</accession>
<sequence>LKVIQEKIALSLNSAEIILRDINAIGISWSGAVKEGRIVVKDGTIVENFSDKEYQKLISTFNVHIAQELNNKPTYLINDGDAHGFAAMIESKADNLLTLAIGIGLGTSYFDGNKNHTKLLPAGMLGEMGNVVIDISRFATQHLFTSMPGALRMYLSTYGIERLAQRAGVEVDFTGIPQEVRAKSVGEKLISGDPKAQETYAHLGKYLATAVKEISRILNIEHVYITGGAIQGEAGEWVAKQANEILHREYDRTDITVSLVSDRVYNGAIGA</sequence>